<gene>
    <name evidence="2" type="ORF">HMPREF0058_0752</name>
</gene>
<organism evidence="2 3">
    <name type="scientific">Actinomyces urogenitalis DSM 15434</name>
    <dbReference type="NCBI Taxonomy" id="525246"/>
    <lineage>
        <taxon>Bacteria</taxon>
        <taxon>Bacillati</taxon>
        <taxon>Actinomycetota</taxon>
        <taxon>Actinomycetes</taxon>
        <taxon>Actinomycetales</taxon>
        <taxon>Actinomycetaceae</taxon>
        <taxon>Actinomyces</taxon>
    </lineage>
</organism>
<dbReference type="AlphaFoldDB" id="C0W4F8"/>
<reference evidence="2 3" key="1">
    <citation type="submission" date="2009-01" db="EMBL/GenBank/DDBJ databases">
        <authorList>
            <person name="Qin X."/>
            <person name="Bachman B."/>
            <person name="Battles P."/>
            <person name="Bell A."/>
            <person name="Bess C."/>
            <person name="Bickham C."/>
            <person name="Chaboub L."/>
            <person name="Chen D."/>
            <person name="Coyle M."/>
            <person name="Deiros D.R."/>
            <person name="Dinh H."/>
            <person name="Forbes L."/>
            <person name="Fowler G."/>
            <person name="Francisco L."/>
            <person name="Fu Q."/>
            <person name="Gubbala S."/>
            <person name="Hale W."/>
            <person name="Han Y."/>
            <person name="Hemphill L."/>
            <person name="Highlander S.K."/>
            <person name="Hirani K."/>
            <person name="Hogues M."/>
            <person name="Jackson L."/>
            <person name="Jakkamsetti A."/>
            <person name="Javaid M."/>
            <person name="Jiang H."/>
            <person name="Korchina V."/>
            <person name="Kovar C."/>
            <person name="Lara F."/>
            <person name="Lee S."/>
            <person name="Mata R."/>
            <person name="Mathew T."/>
            <person name="Moen C."/>
            <person name="Morales K."/>
            <person name="Munidasa M."/>
            <person name="Nazareth L."/>
            <person name="Ngo R."/>
            <person name="Nguyen L."/>
            <person name="Okwuonu G."/>
            <person name="Ongeri F."/>
            <person name="Patil S."/>
            <person name="Petrosino J."/>
            <person name="Pham C."/>
            <person name="Pham P."/>
            <person name="Pu L.-L."/>
            <person name="Puazo M."/>
            <person name="Raj R."/>
            <person name="Reid J."/>
            <person name="Rouhana J."/>
            <person name="Saada N."/>
            <person name="Shang Y."/>
            <person name="Simmons D."/>
            <person name="Thornton R."/>
            <person name="Warren J."/>
            <person name="Weissenberger G."/>
            <person name="Zhang J."/>
            <person name="Zhang L."/>
            <person name="Zhou C."/>
            <person name="Zhu D."/>
            <person name="Muzny D."/>
            <person name="Worley K."/>
            <person name="Gibbs R."/>
        </authorList>
    </citation>
    <scope>NUCLEOTIDE SEQUENCE [LARGE SCALE GENOMIC DNA]</scope>
    <source>
        <strain evidence="2 3">DSM 15434</strain>
    </source>
</reference>
<dbReference type="STRING" id="103621.GCA_001067145_01360"/>
<keyword evidence="3" id="KW-1185">Reference proteome</keyword>
<comment type="caution">
    <text evidence="2">The sequence shown here is derived from an EMBL/GenBank/DDBJ whole genome shotgun (WGS) entry which is preliminary data.</text>
</comment>
<dbReference type="EMBL" id="ACFH01000051">
    <property type="protein sequence ID" value="EEH66386.1"/>
    <property type="molecule type" value="Genomic_DNA"/>
</dbReference>
<evidence type="ECO:0000313" key="2">
    <source>
        <dbReference type="EMBL" id="EEH66386.1"/>
    </source>
</evidence>
<feature type="region of interest" description="Disordered" evidence="1">
    <location>
        <begin position="1"/>
        <end position="27"/>
    </location>
</feature>
<sequence length="115" mass="12711">MATDRKSPPRKPADHKDPQPRFSDVEGHELLKPFSKVKGSDQARLIARLQAMGVLEDSDEVDIDLDQAADLIDWVAERFAPDIEAFDRFTMGAGGMERALNLVTAYAGELGKDAR</sequence>
<accession>C0W4F8</accession>
<proteinExistence type="predicted"/>
<evidence type="ECO:0000313" key="3">
    <source>
        <dbReference type="Proteomes" id="UP000004778"/>
    </source>
</evidence>
<name>C0W4F8_9ACTO</name>
<dbReference type="RefSeq" id="WP_006547719.1">
    <property type="nucleotide sequence ID" value="NZ_DS999574.1"/>
</dbReference>
<evidence type="ECO:0000256" key="1">
    <source>
        <dbReference type="SAM" id="MobiDB-lite"/>
    </source>
</evidence>
<protein>
    <submittedName>
        <fullName evidence="2">Uncharacterized protein</fullName>
    </submittedName>
</protein>
<dbReference type="Proteomes" id="UP000004778">
    <property type="component" value="Unassembled WGS sequence"/>
</dbReference>
<dbReference type="OrthoDB" id="9982081at2"/>
<dbReference type="HOGENOM" id="CLU_2103785_0_0_11"/>